<name>A0A9X2XVF3_9BACT</name>
<dbReference type="InterPro" id="IPR050736">
    <property type="entry name" value="Sensor_HK_Regulatory"/>
</dbReference>
<dbReference type="PROSITE" id="PS50109">
    <property type="entry name" value="HIS_KIN"/>
    <property type="match status" value="1"/>
</dbReference>
<feature type="domain" description="PAS" evidence="10">
    <location>
        <begin position="115"/>
        <end position="168"/>
    </location>
</feature>
<dbReference type="InterPro" id="IPR000700">
    <property type="entry name" value="PAS-assoc_C"/>
</dbReference>
<feature type="domain" description="Histidine kinase" evidence="9">
    <location>
        <begin position="306"/>
        <end position="521"/>
    </location>
</feature>
<dbReference type="SMART" id="SM00091">
    <property type="entry name" value="PAS"/>
    <property type="match status" value="1"/>
</dbReference>
<dbReference type="InterPro" id="IPR035965">
    <property type="entry name" value="PAS-like_dom_sf"/>
</dbReference>
<dbReference type="InterPro" id="IPR036890">
    <property type="entry name" value="HATPase_C_sf"/>
</dbReference>
<dbReference type="CDD" id="cd00082">
    <property type="entry name" value="HisKA"/>
    <property type="match status" value="1"/>
</dbReference>
<evidence type="ECO:0000256" key="7">
    <source>
        <dbReference type="SAM" id="Coils"/>
    </source>
</evidence>
<comment type="caution">
    <text evidence="12">The sequence shown here is derived from an EMBL/GenBank/DDBJ whole genome shotgun (WGS) entry which is preliminary data.</text>
</comment>
<dbReference type="Gene3D" id="3.30.565.10">
    <property type="entry name" value="Histidine kinase-like ATPase, C-terminal domain"/>
    <property type="match status" value="1"/>
</dbReference>
<keyword evidence="4" id="KW-0808">Transferase</keyword>
<keyword evidence="8" id="KW-0812">Transmembrane</keyword>
<dbReference type="InterPro" id="IPR003661">
    <property type="entry name" value="HisK_dim/P_dom"/>
</dbReference>
<dbReference type="CDD" id="cd00130">
    <property type="entry name" value="PAS"/>
    <property type="match status" value="1"/>
</dbReference>
<dbReference type="GO" id="GO:0000155">
    <property type="term" value="F:phosphorelay sensor kinase activity"/>
    <property type="evidence" value="ECO:0007669"/>
    <property type="project" value="InterPro"/>
</dbReference>
<sequence>MIVSLPQLSSKQASIYAASVFLITILSRVFITGQSIILSGLLVVVFLSVFVQDKQSTIIAGLVSSLVVLGFMIWDIFLYHSLGSWMQHFFILLLVLFTTLIVLYIKSLFNRMQFHKSHMTSLFENATEGIILTNNKGEIILVNPSALRMFGYVAEELIGQPVEVLLPKKYRLGHTQLRDGYYSKPSNRTMGSGRDLFGQKKTGDNFPVEVSLSPYTQQDNSYVIAFIVDITHRKEIEQSMLKQQKQLEKVTNDVRKLNAELEAKVEERTIILKEALQRLEQSQAELSEALDKERQLNEIKSRFVSMASHEFRTPLSAVLSSASLISKYTTTEQQANRDKHITRIKESVKHLNDLLEDFLSLGKLDEGKVGAEFVTFNLPEVVGDTIDDLKGLLKEGQFIDYKYIGDSIVESDKKLLKNILINLISNAIKFSDPHTTISVRSKVDGENASISVQDKGIGISDEDQKHLFSSFFRGKNALNIQGTGLGLHIVKRYSDLLGGTLHLQSQLHQGTTITLTFPIKHDNNGKDNSGN</sequence>
<dbReference type="PANTHER" id="PTHR43711">
    <property type="entry name" value="TWO-COMPONENT HISTIDINE KINASE"/>
    <property type="match status" value="1"/>
</dbReference>
<dbReference type="PROSITE" id="PS50112">
    <property type="entry name" value="PAS"/>
    <property type="match status" value="1"/>
</dbReference>
<dbReference type="InterPro" id="IPR004358">
    <property type="entry name" value="Sig_transdc_His_kin-like_C"/>
</dbReference>
<feature type="transmembrane region" description="Helical" evidence="8">
    <location>
        <begin position="20"/>
        <end position="51"/>
    </location>
</feature>
<keyword evidence="7" id="KW-0175">Coiled coil</keyword>
<dbReference type="Proteomes" id="UP001155483">
    <property type="component" value="Unassembled WGS sequence"/>
</dbReference>
<dbReference type="SUPFAM" id="SSF47384">
    <property type="entry name" value="Homodimeric domain of signal transducing histidine kinase"/>
    <property type="match status" value="1"/>
</dbReference>
<keyword evidence="8" id="KW-1133">Transmembrane helix</keyword>
<dbReference type="PRINTS" id="PR00344">
    <property type="entry name" value="BCTRLSENSOR"/>
</dbReference>
<dbReference type="EMBL" id="JAOTIF010000006">
    <property type="protein sequence ID" value="MCU7549490.1"/>
    <property type="molecule type" value="Genomic_DNA"/>
</dbReference>
<keyword evidence="12" id="KW-0067">ATP-binding</keyword>
<proteinExistence type="predicted"/>
<evidence type="ECO:0000259" key="10">
    <source>
        <dbReference type="PROSITE" id="PS50112"/>
    </source>
</evidence>
<evidence type="ECO:0000259" key="9">
    <source>
        <dbReference type="PROSITE" id="PS50109"/>
    </source>
</evidence>
<reference evidence="12" key="2">
    <citation type="submission" date="2023-04" db="EMBL/GenBank/DDBJ databases">
        <title>Paracnuella aquatica gen. nov., sp. nov., a member of the family Chitinophagaceae isolated from a hot spring.</title>
        <authorList>
            <person name="Wang C."/>
        </authorList>
    </citation>
    <scope>NUCLEOTIDE SEQUENCE</scope>
    <source>
        <strain evidence="12">LB-8</strain>
    </source>
</reference>
<dbReference type="InterPro" id="IPR000014">
    <property type="entry name" value="PAS"/>
</dbReference>
<dbReference type="SMART" id="SM00388">
    <property type="entry name" value="HisKA"/>
    <property type="match status" value="1"/>
</dbReference>
<dbReference type="CDD" id="cd00075">
    <property type="entry name" value="HATPase"/>
    <property type="match status" value="1"/>
</dbReference>
<evidence type="ECO:0000256" key="1">
    <source>
        <dbReference type="ARBA" id="ARBA00000085"/>
    </source>
</evidence>
<dbReference type="PROSITE" id="PS50113">
    <property type="entry name" value="PAC"/>
    <property type="match status" value="1"/>
</dbReference>
<dbReference type="RefSeq" id="WP_279296934.1">
    <property type="nucleotide sequence ID" value="NZ_JAOTIF010000006.1"/>
</dbReference>
<feature type="domain" description="PAC" evidence="11">
    <location>
        <begin position="192"/>
        <end position="242"/>
    </location>
</feature>
<keyword evidence="12" id="KW-0547">Nucleotide-binding</keyword>
<organism evidence="12 13">
    <name type="scientific">Paraflavisolibacter caeni</name>
    <dbReference type="NCBI Taxonomy" id="2982496"/>
    <lineage>
        <taxon>Bacteria</taxon>
        <taxon>Pseudomonadati</taxon>
        <taxon>Bacteroidota</taxon>
        <taxon>Chitinophagia</taxon>
        <taxon>Chitinophagales</taxon>
        <taxon>Chitinophagaceae</taxon>
        <taxon>Paraflavisolibacter</taxon>
    </lineage>
</organism>
<dbReference type="NCBIfam" id="TIGR00229">
    <property type="entry name" value="sensory_box"/>
    <property type="match status" value="1"/>
</dbReference>
<dbReference type="InterPro" id="IPR003594">
    <property type="entry name" value="HATPase_dom"/>
</dbReference>
<dbReference type="SUPFAM" id="SSF55874">
    <property type="entry name" value="ATPase domain of HSP90 chaperone/DNA topoisomerase II/histidine kinase"/>
    <property type="match status" value="1"/>
</dbReference>
<evidence type="ECO:0000256" key="3">
    <source>
        <dbReference type="ARBA" id="ARBA00022553"/>
    </source>
</evidence>
<evidence type="ECO:0000256" key="5">
    <source>
        <dbReference type="ARBA" id="ARBA00022777"/>
    </source>
</evidence>
<accession>A0A9X2XVF3</accession>
<dbReference type="SUPFAM" id="SSF55785">
    <property type="entry name" value="PYP-like sensor domain (PAS domain)"/>
    <property type="match status" value="1"/>
</dbReference>
<dbReference type="AlphaFoldDB" id="A0A9X2XVF3"/>
<dbReference type="InterPro" id="IPR036097">
    <property type="entry name" value="HisK_dim/P_sf"/>
</dbReference>
<protein>
    <recommendedName>
        <fullName evidence="2">histidine kinase</fullName>
        <ecNumber evidence="2">2.7.13.3</ecNumber>
    </recommendedName>
</protein>
<evidence type="ECO:0000256" key="2">
    <source>
        <dbReference type="ARBA" id="ARBA00012438"/>
    </source>
</evidence>
<dbReference type="Gene3D" id="3.30.450.20">
    <property type="entry name" value="PAS domain"/>
    <property type="match status" value="1"/>
</dbReference>
<evidence type="ECO:0000256" key="8">
    <source>
        <dbReference type="SAM" id="Phobius"/>
    </source>
</evidence>
<feature type="coiled-coil region" evidence="7">
    <location>
        <begin position="233"/>
        <end position="299"/>
    </location>
</feature>
<dbReference type="SMART" id="SM00387">
    <property type="entry name" value="HATPase_c"/>
    <property type="match status" value="1"/>
</dbReference>
<evidence type="ECO:0000313" key="12">
    <source>
        <dbReference type="EMBL" id="MCU7549490.1"/>
    </source>
</evidence>
<dbReference type="Pfam" id="PF13426">
    <property type="entry name" value="PAS_9"/>
    <property type="match status" value="1"/>
</dbReference>
<evidence type="ECO:0000259" key="11">
    <source>
        <dbReference type="PROSITE" id="PS50113"/>
    </source>
</evidence>
<dbReference type="Pfam" id="PF02518">
    <property type="entry name" value="HATPase_c"/>
    <property type="match status" value="1"/>
</dbReference>
<feature type="transmembrane region" description="Helical" evidence="8">
    <location>
        <begin position="58"/>
        <end position="79"/>
    </location>
</feature>
<keyword evidence="3" id="KW-0597">Phosphoprotein</keyword>
<dbReference type="Pfam" id="PF00512">
    <property type="entry name" value="HisKA"/>
    <property type="match status" value="1"/>
</dbReference>
<dbReference type="PANTHER" id="PTHR43711:SF26">
    <property type="entry name" value="SENSOR HISTIDINE KINASE RCSC"/>
    <property type="match status" value="1"/>
</dbReference>
<comment type="catalytic activity">
    <reaction evidence="1">
        <text>ATP + protein L-histidine = ADP + protein N-phospho-L-histidine.</text>
        <dbReference type="EC" id="2.7.13.3"/>
    </reaction>
</comment>
<dbReference type="InterPro" id="IPR005467">
    <property type="entry name" value="His_kinase_dom"/>
</dbReference>
<dbReference type="EC" id="2.7.13.3" evidence="2"/>
<dbReference type="Gene3D" id="1.10.287.130">
    <property type="match status" value="1"/>
</dbReference>
<dbReference type="GO" id="GO:0005524">
    <property type="term" value="F:ATP binding"/>
    <property type="evidence" value="ECO:0007669"/>
    <property type="project" value="UniProtKB-KW"/>
</dbReference>
<keyword evidence="8" id="KW-0472">Membrane</keyword>
<evidence type="ECO:0000256" key="6">
    <source>
        <dbReference type="ARBA" id="ARBA00023012"/>
    </source>
</evidence>
<keyword evidence="13" id="KW-1185">Reference proteome</keyword>
<keyword evidence="5" id="KW-0418">Kinase</keyword>
<evidence type="ECO:0000313" key="13">
    <source>
        <dbReference type="Proteomes" id="UP001155483"/>
    </source>
</evidence>
<feature type="transmembrane region" description="Helical" evidence="8">
    <location>
        <begin position="85"/>
        <end position="105"/>
    </location>
</feature>
<evidence type="ECO:0000256" key="4">
    <source>
        <dbReference type="ARBA" id="ARBA00022679"/>
    </source>
</evidence>
<gene>
    <name evidence="12" type="ORF">OCK74_10215</name>
</gene>
<keyword evidence="6" id="KW-0902">Two-component regulatory system</keyword>
<reference evidence="12" key="1">
    <citation type="submission" date="2022-09" db="EMBL/GenBank/DDBJ databases">
        <authorList>
            <person name="Yuan C."/>
            <person name="Ke Z."/>
        </authorList>
    </citation>
    <scope>NUCLEOTIDE SEQUENCE</scope>
    <source>
        <strain evidence="12">LB-8</strain>
    </source>
</reference>